<sequence length="344" mass="37377">MSQVVQVAGPRRAPRSRGPAFRGIAPGAGGTATVAFGASRNRGRPQKKKTTKTKHRVPHNLDAWNAFSPSHLALPRAVGEYTVTRGTRQISTNDKLIIIGTFQKSGDNVNTTTGQGRNWSDVVALGCEDLTKKPSDVAWTPYKMPMLASGLGEHSQITPSACSVQIMNGNALQTTSGMLYIGKLKVQPQYAGDDVDTAQDISNNFVSYMAPRLCAAAKLALRGVHVDAHPLNMNRLADFTQIYRGFAATTQKWQADLTPTGFTPIVIYNPDAVELNLLVCQEYRTRFELFNPACASHKYHPPSTEWDWAGMVKKATDLGSGALDIADVVAKSGLLQRFSLMAMK</sequence>
<reference evidence="2" key="1">
    <citation type="submission" date="2017-05" db="EMBL/GenBank/DDBJ databases">
        <title>New viruses from a metagenomic survey of invertebrates and Fucus.</title>
        <authorList>
            <person name="Waldron F.M."/>
            <person name="Obbard D.J."/>
        </authorList>
    </citation>
    <scope>NUCLEOTIDE SEQUENCE</scope>
    <source>
        <strain evidence="2">Z53</strain>
    </source>
</reference>
<feature type="compositionally biased region" description="Basic residues" evidence="1">
    <location>
        <begin position="41"/>
        <end position="55"/>
    </location>
</feature>
<proteinExistence type="predicted"/>
<feature type="compositionally biased region" description="Low complexity" evidence="1">
    <location>
        <begin position="8"/>
        <end position="38"/>
    </location>
</feature>
<evidence type="ECO:0000313" key="2">
    <source>
        <dbReference type="EMBL" id="ASM94037.1"/>
    </source>
</evidence>
<dbReference type="EMBL" id="MF190007">
    <property type="protein sequence ID" value="ASM94037.1"/>
    <property type="molecule type" value="Genomic_RNA"/>
</dbReference>
<name>A0A221LFG6_9VIRU</name>
<organism evidence="2">
    <name type="scientific">Barns Ness breadcrumb sponge weivirus-like virus 6</name>
    <dbReference type="NCBI Taxonomy" id="2021893"/>
    <lineage>
        <taxon>Viruses</taxon>
        <taxon>Riboviria</taxon>
    </lineage>
</organism>
<accession>A0A221LFG6</accession>
<evidence type="ECO:0000256" key="1">
    <source>
        <dbReference type="SAM" id="MobiDB-lite"/>
    </source>
</evidence>
<feature type="region of interest" description="Disordered" evidence="1">
    <location>
        <begin position="1"/>
        <end position="55"/>
    </location>
</feature>
<protein>
    <submittedName>
        <fullName evidence="2">Putative capsid</fullName>
    </submittedName>
</protein>